<evidence type="ECO:0000313" key="2">
    <source>
        <dbReference type="Proteomes" id="UP001596023"/>
    </source>
</evidence>
<gene>
    <name evidence="1" type="ORF">ACFO6W_02300</name>
</gene>
<evidence type="ECO:0008006" key="3">
    <source>
        <dbReference type="Google" id="ProtNLM"/>
    </source>
</evidence>
<evidence type="ECO:0000313" key="1">
    <source>
        <dbReference type="EMBL" id="MFC4672516.1"/>
    </source>
</evidence>
<comment type="caution">
    <text evidence="1">The sequence shown here is derived from an EMBL/GenBank/DDBJ whole genome shotgun (WGS) entry which is preliminary data.</text>
</comment>
<organism evidence="1 2">
    <name type="scientific">Dysgonomonas termitidis</name>
    <dbReference type="NCBI Taxonomy" id="1516126"/>
    <lineage>
        <taxon>Bacteria</taxon>
        <taxon>Pseudomonadati</taxon>
        <taxon>Bacteroidota</taxon>
        <taxon>Bacteroidia</taxon>
        <taxon>Bacteroidales</taxon>
        <taxon>Dysgonomonadaceae</taxon>
        <taxon>Dysgonomonas</taxon>
    </lineage>
</organism>
<dbReference type="EMBL" id="JBHSGN010000012">
    <property type="protein sequence ID" value="MFC4672516.1"/>
    <property type="molecule type" value="Genomic_DNA"/>
</dbReference>
<proteinExistence type="predicted"/>
<sequence length="103" mass="11906">MDTDWHPTYDIIFPVAGNHHDLNDIEDRLDELFSTLSKARIAVDGLFINADAGFDSAGFRNKRFEHDVIANTALNQRNEDKKEDVLFDEFLYEQRYAIEKANA</sequence>
<name>A0ABV9KS11_9BACT</name>
<dbReference type="RefSeq" id="WP_379993691.1">
    <property type="nucleotide sequence ID" value="NZ_JBHSGN010000012.1"/>
</dbReference>
<accession>A0ABV9KS11</accession>
<keyword evidence="2" id="KW-1185">Reference proteome</keyword>
<protein>
    <recommendedName>
        <fullName evidence="3">Transposase IS4-like domain-containing protein</fullName>
    </recommendedName>
</protein>
<dbReference type="Proteomes" id="UP001596023">
    <property type="component" value="Unassembled WGS sequence"/>
</dbReference>
<reference evidence="2" key="1">
    <citation type="journal article" date="2019" name="Int. J. Syst. Evol. Microbiol.">
        <title>The Global Catalogue of Microorganisms (GCM) 10K type strain sequencing project: providing services to taxonomists for standard genome sequencing and annotation.</title>
        <authorList>
            <consortium name="The Broad Institute Genomics Platform"/>
            <consortium name="The Broad Institute Genome Sequencing Center for Infectious Disease"/>
            <person name="Wu L."/>
            <person name="Ma J."/>
        </authorList>
    </citation>
    <scope>NUCLEOTIDE SEQUENCE [LARGE SCALE GENOMIC DNA]</scope>
    <source>
        <strain evidence="2">CCUG 66188</strain>
    </source>
</reference>